<dbReference type="Proteomes" id="UP000683360">
    <property type="component" value="Unassembled WGS sequence"/>
</dbReference>
<accession>A0A8S3U251</accession>
<feature type="compositionally biased region" description="Polar residues" evidence="1">
    <location>
        <begin position="545"/>
        <end position="556"/>
    </location>
</feature>
<feature type="region of interest" description="Disordered" evidence="1">
    <location>
        <begin position="508"/>
        <end position="627"/>
    </location>
</feature>
<dbReference type="PANTHER" id="PTHR23113">
    <property type="entry name" value="GUANINE NUCLEOTIDE EXCHANGE FACTOR"/>
    <property type="match status" value="1"/>
</dbReference>
<dbReference type="InterPro" id="IPR023578">
    <property type="entry name" value="Ras_GEF_dom_sf"/>
</dbReference>
<dbReference type="InterPro" id="IPR036964">
    <property type="entry name" value="RASGEF_cat_dom_sf"/>
</dbReference>
<dbReference type="GO" id="GO:0005085">
    <property type="term" value="F:guanyl-nucleotide exchange factor activity"/>
    <property type="evidence" value="ECO:0007669"/>
    <property type="project" value="InterPro"/>
</dbReference>
<feature type="compositionally biased region" description="Pro residues" evidence="1">
    <location>
        <begin position="593"/>
        <end position="604"/>
    </location>
</feature>
<feature type="compositionally biased region" description="Low complexity" evidence="1">
    <location>
        <begin position="511"/>
        <end position="523"/>
    </location>
</feature>
<evidence type="ECO:0000313" key="2">
    <source>
        <dbReference type="EMBL" id="CAG2236683.1"/>
    </source>
</evidence>
<gene>
    <name evidence="2" type="ORF">MEDL_49197</name>
</gene>
<dbReference type="InterPro" id="IPR008937">
    <property type="entry name" value="Ras-like_GEF"/>
</dbReference>
<evidence type="ECO:0000313" key="3">
    <source>
        <dbReference type="Proteomes" id="UP000683360"/>
    </source>
</evidence>
<dbReference type="SUPFAM" id="SSF48366">
    <property type="entry name" value="Ras GEF"/>
    <property type="match status" value="1"/>
</dbReference>
<dbReference type="InterPro" id="IPR012340">
    <property type="entry name" value="NA-bd_OB-fold"/>
</dbReference>
<organism evidence="2 3">
    <name type="scientific">Mytilus edulis</name>
    <name type="common">Blue mussel</name>
    <dbReference type="NCBI Taxonomy" id="6550"/>
    <lineage>
        <taxon>Eukaryota</taxon>
        <taxon>Metazoa</taxon>
        <taxon>Spiralia</taxon>
        <taxon>Lophotrochozoa</taxon>
        <taxon>Mollusca</taxon>
        <taxon>Bivalvia</taxon>
        <taxon>Autobranchia</taxon>
        <taxon>Pteriomorphia</taxon>
        <taxon>Mytilida</taxon>
        <taxon>Mytiloidea</taxon>
        <taxon>Mytilidae</taxon>
        <taxon>Mytilinae</taxon>
        <taxon>Mytilus</taxon>
    </lineage>
</organism>
<dbReference type="EMBL" id="CAJPWZ010002365">
    <property type="protein sequence ID" value="CAG2236683.1"/>
    <property type="molecule type" value="Genomic_DNA"/>
</dbReference>
<evidence type="ECO:0000256" key="1">
    <source>
        <dbReference type="SAM" id="MobiDB-lite"/>
    </source>
</evidence>
<dbReference type="GO" id="GO:0007265">
    <property type="term" value="P:Ras protein signal transduction"/>
    <property type="evidence" value="ECO:0007669"/>
    <property type="project" value="TreeGrafter"/>
</dbReference>
<reference evidence="2" key="1">
    <citation type="submission" date="2021-03" db="EMBL/GenBank/DDBJ databases">
        <authorList>
            <person name="Bekaert M."/>
        </authorList>
    </citation>
    <scope>NUCLEOTIDE SEQUENCE</scope>
</reference>
<name>A0A8S3U251_MYTED</name>
<keyword evidence="3" id="KW-1185">Reference proteome</keyword>
<feature type="compositionally biased region" description="Polar residues" evidence="1">
    <location>
        <begin position="615"/>
        <end position="627"/>
    </location>
</feature>
<comment type="caution">
    <text evidence="2">The sequence shown here is derived from an EMBL/GenBank/DDBJ whole genome shotgun (WGS) entry which is preliminary data.</text>
</comment>
<dbReference type="AlphaFoldDB" id="A0A8S3U251"/>
<dbReference type="OrthoDB" id="546434at2759"/>
<dbReference type="Gene3D" id="1.10.840.10">
    <property type="entry name" value="Ras guanine-nucleotide exchange factors catalytic domain"/>
    <property type="match status" value="1"/>
</dbReference>
<dbReference type="Gene3D" id="2.40.50.140">
    <property type="entry name" value="Nucleic acid-binding proteins"/>
    <property type="match status" value="1"/>
</dbReference>
<dbReference type="GO" id="GO:0005886">
    <property type="term" value="C:plasma membrane"/>
    <property type="evidence" value="ECO:0007669"/>
    <property type="project" value="TreeGrafter"/>
</dbReference>
<sequence>MASKRTASATDSDEYQGFVHELSPIKISRTNSKYFDFTLQTNTSNYKRVVCFDASKRTIIDSAAKGKSPLKISNYTESPSRTTTGSDIILNKKTVVQTARNLKFLKHQPEAQSTTSTRNLTEVQALPVKSILSTTAKVMEIEMPKVQMLYGNPTNLQDISVVDNTNQIRITLWDALVSSVQLDNTYNFENLSVRNFKNETYLTTTKSTKINRTEDLNNAVEYEATAAVIPTTIVGTVTEIKITQSYMCKSCTRKLPEILTEEKYNRCTFCKMLQKTENFVSCLTATLNVESEDELEDNQPSKLTIFNTQINNFCTLNNKEELLKDHLKMEEFFLEETFAFNHFFYYNKRIIDYLSLTTYIIPMPLSARVEDPAILEIEEGNLDFLPNRPPGLINFSKRRKVAEITGEIQQYQNQPYCLSIQPEIREYFESLNPREELSEKEFNDYLYEKSLDIEPRNCTRPPKFARKTEFPLKSPGIRPITAKHLTQKHASFPFNATFGSMREDAADIEASSPHNTTPSTPTTPLSPPHNGDNVFLPVTIGQGIDHSTNPSQNNEFPENELPMDGLIQPPPLPPRRKNRDSEDGSPRIDNAPEIPPRGLPPPVPPRKDSMFGSLTRCQSVSQQQPTRHLSGHFQNLNATLPRCSAMERDRPTIPINFNGEENISLTTTPKLPPKTYKHIRQQSS</sequence>
<dbReference type="PANTHER" id="PTHR23113:SF363">
    <property type="entry name" value="PROTEIN SON OF SEVENLESS"/>
    <property type="match status" value="1"/>
</dbReference>
<protein>
    <submittedName>
        <fullName evidence="2">SOS</fullName>
    </submittedName>
</protein>
<dbReference type="SUPFAM" id="SSF50249">
    <property type="entry name" value="Nucleic acid-binding proteins"/>
    <property type="match status" value="1"/>
</dbReference>
<proteinExistence type="predicted"/>